<sequence length="256" mass="28136">MRAFALFILLAVLGGCAPQIPIQDPDAVSRIWSTLHPRSSAADRITARFSMHVATSERTGRLVGQLWGYPASVIRMDLSSGTGASVAMIRETPELWTAFIPSENKAYHHAEARAGLALFQIPVPFDARQIGSLLGGDLGPVLPPEYTSVEGTREGRIRFNFSSGDVAYMETPENMEMLILGGRKGWTLTCEGAYAAPAFPDHVLYDKHTFSSPRDGKAVLRVKSLDAGGEWQNRDLDLSLPQDVQWMRITSTPRHN</sequence>
<evidence type="ECO:0008006" key="4">
    <source>
        <dbReference type="Google" id="ProtNLM"/>
    </source>
</evidence>
<feature type="signal peptide" evidence="1">
    <location>
        <begin position="1"/>
        <end position="17"/>
    </location>
</feature>
<dbReference type="RefSeq" id="WP_092379000.1">
    <property type="nucleotide sequence ID" value="NZ_FORX01000025.1"/>
</dbReference>
<evidence type="ECO:0000313" key="3">
    <source>
        <dbReference type="Proteomes" id="UP000198635"/>
    </source>
</evidence>
<evidence type="ECO:0000313" key="2">
    <source>
        <dbReference type="EMBL" id="SFK44218.1"/>
    </source>
</evidence>
<gene>
    <name evidence="2" type="ORF">SAMN04488082_1259</name>
</gene>
<name>A0A1I3ZJD5_9BACT</name>
<dbReference type="EMBL" id="FORX01000025">
    <property type="protein sequence ID" value="SFK44218.1"/>
    <property type="molecule type" value="Genomic_DNA"/>
</dbReference>
<protein>
    <recommendedName>
        <fullName evidence="4">Outer-membrane lipoprotein LolB</fullName>
    </recommendedName>
</protein>
<evidence type="ECO:0000256" key="1">
    <source>
        <dbReference type="SAM" id="SignalP"/>
    </source>
</evidence>
<accession>A0A1I3ZJD5</accession>
<dbReference type="OrthoDB" id="5470164at2"/>
<dbReference type="AlphaFoldDB" id="A0A1I3ZJD5"/>
<keyword evidence="1" id="KW-0732">Signal</keyword>
<organism evidence="2 3">
    <name type="scientific">Desulfomicrobium apsheronum</name>
    <dbReference type="NCBI Taxonomy" id="52560"/>
    <lineage>
        <taxon>Bacteria</taxon>
        <taxon>Pseudomonadati</taxon>
        <taxon>Thermodesulfobacteriota</taxon>
        <taxon>Desulfovibrionia</taxon>
        <taxon>Desulfovibrionales</taxon>
        <taxon>Desulfomicrobiaceae</taxon>
        <taxon>Desulfomicrobium</taxon>
    </lineage>
</organism>
<keyword evidence="3" id="KW-1185">Reference proteome</keyword>
<dbReference type="STRING" id="52560.SAMN04488082_1259"/>
<reference evidence="3" key="1">
    <citation type="submission" date="2016-10" db="EMBL/GenBank/DDBJ databases">
        <authorList>
            <person name="Varghese N."/>
            <person name="Submissions S."/>
        </authorList>
    </citation>
    <scope>NUCLEOTIDE SEQUENCE [LARGE SCALE GENOMIC DNA]</scope>
    <source>
        <strain evidence="3">DSM 5918</strain>
    </source>
</reference>
<dbReference type="Proteomes" id="UP000198635">
    <property type="component" value="Unassembled WGS sequence"/>
</dbReference>
<feature type="chain" id="PRO_5011710572" description="Outer-membrane lipoprotein LolB" evidence="1">
    <location>
        <begin position="18"/>
        <end position="256"/>
    </location>
</feature>
<dbReference type="PROSITE" id="PS51257">
    <property type="entry name" value="PROKAR_LIPOPROTEIN"/>
    <property type="match status" value="1"/>
</dbReference>
<proteinExistence type="predicted"/>